<keyword evidence="1" id="KW-0175">Coiled coil</keyword>
<dbReference type="InterPro" id="IPR025250">
    <property type="entry name" value="DUF4199"/>
</dbReference>
<feature type="transmembrane region" description="Helical" evidence="2">
    <location>
        <begin position="39"/>
        <end position="65"/>
    </location>
</feature>
<keyword evidence="2" id="KW-0472">Membrane</keyword>
<dbReference type="RefSeq" id="WP_345231511.1">
    <property type="nucleotide sequence ID" value="NZ_BAABIQ010000029.1"/>
</dbReference>
<evidence type="ECO:0000256" key="2">
    <source>
        <dbReference type="SAM" id="Phobius"/>
    </source>
</evidence>
<feature type="transmembrane region" description="Helical" evidence="2">
    <location>
        <begin position="77"/>
        <end position="100"/>
    </location>
</feature>
<dbReference type="EMBL" id="BAABIQ010000029">
    <property type="protein sequence ID" value="GAA4791131.1"/>
    <property type="molecule type" value="Genomic_DNA"/>
</dbReference>
<evidence type="ECO:0000313" key="4">
    <source>
        <dbReference type="Proteomes" id="UP001501411"/>
    </source>
</evidence>
<dbReference type="InterPro" id="IPR036259">
    <property type="entry name" value="MFS_trans_sf"/>
</dbReference>
<dbReference type="SUPFAM" id="SSF103473">
    <property type="entry name" value="MFS general substrate transporter"/>
    <property type="match status" value="1"/>
</dbReference>
<dbReference type="Proteomes" id="UP001501411">
    <property type="component" value="Unassembled WGS sequence"/>
</dbReference>
<comment type="caution">
    <text evidence="3">The sequence shown here is derived from an EMBL/GenBank/DDBJ whole genome shotgun (WGS) entry which is preliminary data.</text>
</comment>
<feature type="transmembrane region" description="Helical" evidence="2">
    <location>
        <begin position="160"/>
        <end position="178"/>
    </location>
</feature>
<feature type="transmembrane region" description="Helical" evidence="2">
    <location>
        <begin position="12"/>
        <end position="33"/>
    </location>
</feature>
<sequence length="194" mass="21719">MMEDKKLLREGAKLGVSLGILMIVLTILPMYYYASSSSFWMVIIGPMITGFLIPLIISVIFTFNLRKRIGGFWTFRQAVSGIFAMFLVAVVLSSIAGFVYEKYVAPDMREHYMRNIENNTITYLENAGVDAEQIDAQVEKIDQEIEKAGDAGIVDTFRGLLISVLVVFVIALIFGALFKKEKPIFNVIDSDPTV</sequence>
<dbReference type="Pfam" id="PF13858">
    <property type="entry name" value="DUF4199"/>
    <property type="match status" value="1"/>
</dbReference>
<accession>A0ABP9B9L1</accession>
<protein>
    <recommendedName>
        <fullName evidence="5">DUF4199 domain-containing protein</fullName>
    </recommendedName>
</protein>
<proteinExistence type="predicted"/>
<evidence type="ECO:0000256" key="1">
    <source>
        <dbReference type="SAM" id="Coils"/>
    </source>
</evidence>
<name>A0ABP9B9L1_9SPHI</name>
<evidence type="ECO:0000313" key="3">
    <source>
        <dbReference type="EMBL" id="GAA4791131.1"/>
    </source>
</evidence>
<organism evidence="3 4">
    <name type="scientific">Olivibacter ginsenosidimutans</name>
    <dbReference type="NCBI Taxonomy" id="1176537"/>
    <lineage>
        <taxon>Bacteria</taxon>
        <taxon>Pseudomonadati</taxon>
        <taxon>Bacteroidota</taxon>
        <taxon>Sphingobacteriia</taxon>
        <taxon>Sphingobacteriales</taxon>
        <taxon>Sphingobacteriaceae</taxon>
        <taxon>Olivibacter</taxon>
    </lineage>
</organism>
<evidence type="ECO:0008006" key="5">
    <source>
        <dbReference type="Google" id="ProtNLM"/>
    </source>
</evidence>
<gene>
    <name evidence="3" type="ORF">GCM10023231_18830</name>
</gene>
<keyword evidence="2" id="KW-1133">Transmembrane helix</keyword>
<reference evidence="4" key="1">
    <citation type="journal article" date="2019" name="Int. J. Syst. Evol. Microbiol.">
        <title>The Global Catalogue of Microorganisms (GCM) 10K type strain sequencing project: providing services to taxonomists for standard genome sequencing and annotation.</title>
        <authorList>
            <consortium name="The Broad Institute Genomics Platform"/>
            <consortium name="The Broad Institute Genome Sequencing Center for Infectious Disease"/>
            <person name="Wu L."/>
            <person name="Ma J."/>
        </authorList>
    </citation>
    <scope>NUCLEOTIDE SEQUENCE [LARGE SCALE GENOMIC DNA]</scope>
    <source>
        <strain evidence="4">JCM 18200</strain>
    </source>
</reference>
<keyword evidence="2" id="KW-0812">Transmembrane</keyword>
<keyword evidence="4" id="KW-1185">Reference proteome</keyword>
<feature type="coiled-coil region" evidence="1">
    <location>
        <begin position="124"/>
        <end position="151"/>
    </location>
</feature>